<gene>
    <name evidence="1" type="ORF">ACHAWO_001640</name>
</gene>
<evidence type="ECO:0000313" key="1">
    <source>
        <dbReference type="EMBL" id="KAL3793591.1"/>
    </source>
</evidence>
<proteinExistence type="predicted"/>
<keyword evidence="2" id="KW-1185">Reference proteome</keyword>
<protein>
    <recommendedName>
        <fullName evidence="3">Thioredoxin family protein</fullName>
    </recommendedName>
</protein>
<accession>A0ABD3Q1T6</accession>
<sequence length="174" mass="20135">MSLVHDEIGSVLNNFNFNFLSQSASTSPRLQRVSGRKESLVRKYKNYRQQQIILASEPKKLIVLISNGCHDRTQSSNQSKALDWFNSRSVPYILVDGNDARQRGRRNELFEVSTVRGNYPQFFFQHKDGNMSYFNFERLEGLNETSGLPPEVLAQHPELETWEKVFGTVVEEFE</sequence>
<comment type="caution">
    <text evidence="1">The sequence shown here is derived from an EMBL/GenBank/DDBJ whole genome shotgun (WGS) entry which is preliminary data.</text>
</comment>
<dbReference type="EMBL" id="JALLPJ020000388">
    <property type="protein sequence ID" value="KAL3793591.1"/>
    <property type="molecule type" value="Genomic_DNA"/>
</dbReference>
<dbReference type="Proteomes" id="UP001530400">
    <property type="component" value="Unassembled WGS sequence"/>
</dbReference>
<reference evidence="1 2" key="1">
    <citation type="submission" date="2024-10" db="EMBL/GenBank/DDBJ databases">
        <title>Updated reference genomes for cyclostephanoid diatoms.</title>
        <authorList>
            <person name="Roberts W.R."/>
            <person name="Alverson A.J."/>
        </authorList>
    </citation>
    <scope>NUCLEOTIDE SEQUENCE [LARGE SCALE GENOMIC DNA]</scope>
    <source>
        <strain evidence="1 2">AJA010-31</strain>
    </source>
</reference>
<evidence type="ECO:0000313" key="2">
    <source>
        <dbReference type="Proteomes" id="UP001530400"/>
    </source>
</evidence>
<dbReference type="AlphaFoldDB" id="A0ABD3Q1T6"/>
<evidence type="ECO:0008006" key="3">
    <source>
        <dbReference type="Google" id="ProtNLM"/>
    </source>
</evidence>
<name>A0ABD3Q1T6_9STRA</name>
<organism evidence="1 2">
    <name type="scientific">Cyclotella atomus</name>
    <dbReference type="NCBI Taxonomy" id="382360"/>
    <lineage>
        <taxon>Eukaryota</taxon>
        <taxon>Sar</taxon>
        <taxon>Stramenopiles</taxon>
        <taxon>Ochrophyta</taxon>
        <taxon>Bacillariophyta</taxon>
        <taxon>Coscinodiscophyceae</taxon>
        <taxon>Thalassiosirophycidae</taxon>
        <taxon>Stephanodiscales</taxon>
        <taxon>Stephanodiscaceae</taxon>
        <taxon>Cyclotella</taxon>
    </lineage>
</organism>